<dbReference type="Gene3D" id="1.50.10.10">
    <property type="match status" value="1"/>
</dbReference>
<evidence type="ECO:0000313" key="3">
    <source>
        <dbReference type="Proteomes" id="UP000529783"/>
    </source>
</evidence>
<gene>
    <name evidence="2" type="ORF">BJY14_004560</name>
</gene>
<dbReference type="PANTHER" id="PTHR31616">
    <property type="entry name" value="TREHALASE"/>
    <property type="match status" value="1"/>
</dbReference>
<protein>
    <submittedName>
        <fullName evidence="2">GH15 family glucan-1,4-alpha-glucosidase</fullName>
    </submittedName>
</protein>
<dbReference type="InterPro" id="IPR012341">
    <property type="entry name" value="6hp_glycosidase-like_sf"/>
</dbReference>
<dbReference type="InterPro" id="IPR011613">
    <property type="entry name" value="GH15-like"/>
</dbReference>
<dbReference type="SUPFAM" id="SSF48208">
    <property type="entry name" value="Six-hairpin glycosidases"/>
    <property type="match status" value="1"/>
</dbReference>
<name>A0A7Y9JGS6_9ACTN</name>
<dbReference type="RefSeq" id="WP_179845468.1">
    <property type="nucleotide sequence ID" value="NZ_JACCBA010000001.1"/>
</dbReference>
<proteinExistence type="predicted"/>
<dbReference type="GO" id="GO:0004553">
    <property type="term" value="F:hydrolase activity, hydrolyzing O-glycosyl compounds"/>
    <property type="evidence" value="ECO:0007669"/>
    <property type="project" value="UniProtKB-ARBA"/>
</dbReference>
<dbReference type="EMBL" id="JACCBA010000001">
    <property type="protein sequence ID" value="NYD48577.1"/>
    <property type="molecule type" value="Genomic_DNA"/>
</dbReference>
<dbReference type="Proteomes" id="UP000529783">
    <property type="component" value="Unassembled WGS sequence"/>
</dbReference>
<dbReference type="GO" id="GO:0005975">
    <property type="term" value="P:carbohydrate metabolic process"/>
    <property type="evidence" value="ECO:0007669"/>
    <property type="project" value="InterPro"/>
</dbReference>
<feature type="domain" description="GH15-like" evidence="1">
    <location>
        <begin position="280"/>
        <end position="611"/>
    </location>
</feature>
<reference evidence="2 3" key="1">
    <citation type="submission" date="2020-07" db="EMBL/GenBank/DDBJ databases">
        <title>Sequencing the genomes of 1000 actinobacteria strains.</title>
        <authorList>
            <person name="Klenk H.-P."/>
        </authorList>
    </citation>
    <scope>NUCLEOTIDE SEQUENCE [LARGE SCALE GENOMIC DNA]</scope>
    <source>
        <strain evidence="2 3">DSM 40398</strain>
    </source>
</reference>
<comment type="caution">
    <text evidence="2">The sequence shown here is derived from an EMBL/GenBank/DDBJ whole genome shotgun (WGS) entry which is preliminary data.</text>
</comment>
<evidence type="ECO:0000259" key="1">
    <source>
        <dbReference type="Pfam" id="PF00723"/>
    </source>
</evidence>
<accession>A0A7Y9JGS6</accession>
<organism evidence="2 3">
    <name type="scientific">Actinomadura luteofluorescens</name>
    <dbReference type="NCBI Taxonomy" id="46163"/>
    <lineage>
        <taxon>Bacteria</taxon>
        <taxon>Bacillati</taxon>
        <taxon>Actinomycetota</taxon>
        <taxon>Actinomycetes</taxon>
        <taxon>Streptosporangiales</taxon>
        <taxon>Thermomonosporaceae</taxon>
        <taxon>Actinomadura</taxon>
    </lineage>
</organism>
<dbReference type="InterPro" id="IPR008928">
    <property type="entry name" value="6-hairpin_glycosidase_sf"/>
</dbReference>
<dbReference type="Pfam" id="PF00723">
    <property type="entry name" value="Glyco_hydro_15"/>
    <property type="match status" value="1"/>
</dbReference>
<dbReference type="PANTHER" id="PTHR31616:SF0">
    <property type="entry name" value="GLUCAN 1,4-ALPHA-GLUCOSIDASE"/>
    <property type="match status" value="1"/>
</dbReference>
<evidence type="ECO:0000313" key="2">
    <source>
        <dbReference type="EMBL" id="NYD48577.1"/>
    </source>
</evidence>
<keyword evidence="3" id="KW-1185">Reference proteome</keyword>
<sequence>MRSALTIKELRKRWRVSDDAALAAAALGANGIVGPKYTSPDIGATAVLGNAHGRIAVVRTDRTERYGDIVSWNVPFGHGVPVCNGLYDGPEDTTFWLGLDGVSRPGEPVFKPNSNTLVSRWRSRTGRAEERTVMVGSPTGSDGNQLLRQLTCKGGRVTAAFRIRLRYGHMGEKSVVWTLNRHGGGYWEYTAMAGNTKLFLTTNVEPSLSEGGGVLTGTMALKTGESAFVSVGGHDCLSPRNVEEANRLFDETEDGWHKWVQTLRFRSGKYAEVGVRAAINLRILGYGDGGSFYAAATRSLPEDDPRHGLAVRCWDYLKDWERDAVLTILSLTDAGDQKVLRARYQWYKKLHDIRHRLSIMHEVDGGNVASLGEVVIPGVGYRGSIYRVGNGAGDQEQHDWTSYAAEVHYLMALQGEIDLERTAALAEQTMAALFKPCSGVWEIRPAENQENQENGAKLRIYASVQILAGQALIRFAEIFEIAGMMDRARECRARAAEVMPWVRKNCVKHGVIVAAPDMPVLDSSILLAFMQAPDMFESTDEKLVRATALAIDTPHTARRPIKGLRVGKGHRRYNADQFSDGISTEEEGNFTNITGWLAIVFLQLGMIRRAESRMGELLASFNRVEQSSEEQWPDGLALGNLNQAYVYQAVIWFVLLYQAIMADQEEARTAEAVLV</sequence>
<dbReference type="AlphaFoldDB" id="A0A7Y9JGS6"/>